<evidence type="ECO:0000259" key="2">
    <source>
        <dbReference type="Pfam" id="PF20229"/>
    </source>
</evidence>
<dbReference type="AlphaFoldDB" id="A0A538UDQ7"/>
<dbReference type="Proteomes" id="UP000319771">
    <property type="component" value="Unassembled WGS sequence"/>
</dbReference>
<protein>
    <submittedName>
        <fullName evidence="3">Chromate resistance protein</fullName>
    </submittedName>
</protein>
<dbReference type="Pfam" id="PF09828">
    <property type="entry name" value="ChrB_C"/>
    <property type="match status" value="1"/>
</dbReference>
<comment type="caution">
    <text evidence="3">The sequence shown here is derived from an EMBL/GenBank/DDBJ whole genome shotgun (WGS) entry which is preliminary data.</text>
</comment>
<evidence type="ECO:0000259" key="1">
    <source>
        <dbReference type="Pfam" id="PF09828"/>
    </source>
</evidence>
<name>A0A538UDQ7_UNCEI</name>
<accession>A0A538UDQ7</accession>
<dbReference type="InterPro" id="IPR018634">
    <property type="entry name" value="ChrB_C"/>
</dbReference>
<dbReference type="EMBL" id="VBPB01000020">
    <property type="protein sequence ID" value="TMQ74042.1"/>
    <property type="molecule type" value="Genomic_DNA"/>
</dbReference>
<dbReference type="InterPro" id="IPR046858">
    <property type="entry name" value="ChrB_N"/>
</dbReference>
<evidence type="ECO:0000313" key="4">
    <source>
        <dbReference type="Proteomes" id="UP000319771"/>
    </source>
</evidence>
<organism evidence="3 4">
    <name type="scientific">Eiseniibacteriota bacterium</name>
    <dbReference type="NCBI Taxonomy" id="2212470"/>
    <lineage>
        <taxon>Bacteria</taxon>
        <taxon>Candidatus Eiseniibacteriota</taxon>
    </lineage>
</organism>
<reference evidence="3 4" key="1">
    <citation type="journal article" date="2019" name="Nat. Microbiol.">
        <title>Mediterranean grassland soil C-N compound turnover is dependent on rainfall and depth, and is mediated by genomically divergent microorganisms.</title>
        <authorList>
            <person name="Diamond S."/>
            <person name="Andeer P.F."/>
            <person name="Li Z."/>
            <person name="Crits-Christoph A."/>
            <person name="Burstein D."/>
            <person name="Anantharaman K."/>
            <person name="Lane K.R."/>
            <person name="Thomas B.C."/>
            <person name="Pan C."/>
            <person name="Northen T.R."/>
            <person name="Banfield J.F."/>
        </authorList>
    </citation>
    <scope>NUCLEOTIDE SEQUENCE [LARGE SCALE GENOMIC DNA]</scope>
    <source>
        <strain evidence="3">WS_11</strain>
    </source>
</reference>
<proteinExistence type="predicted"/>
<sequence length="322" mass="35715">MPSTTPAKWLLLIHQVPAKPDYLRVKIRRRLTGLGAVALKSSVYVLPANGESRARLGELAREILGQGGEALVCEAQLVEGLADGSVEDLLRAARDAEYAAIGKEAKRLAAELRGPRGRDESRRRRVGQAQERLRARFDQTVGRDLHGAHGRDAAAGLLSLVEDLVQGVEESGQRTETPEPPLGATWVTRAGVMVDRIASAWLIRRFIDPAARFKFVNGRGYRPREGELGFDMAGAEFTHHEGRCTFEVLVERFRLRDSALRPIAEIVHDLDLEDGRYHRPEAAGVDRMIVGLAIAKQGDETRLVQGGAVFENLYESFRRRSR</sequence>
<evidence type="ECO:0000313" key="3">
    <source>
        <dbReference type="EMBL" id="TMQ74042.1"/>
    </source>
</evidence>
<gene>
    <name evidence="3" type="ORF">E6K81_01585</name>
</gene>
<dbReference type="Pfam" id="PF20229">
    <property type="entry name" value="ChrB_N"/>
    <property type="match status" value="1"/>
</dbReference>
<feature type="domain" description="ChrB N-terminal" evidence="2">
    <location>
        <begin position="24"/>
        <end position="162"/>
    </location>
</feature>
<feature type="domain" description="ChrB C-terminal" evidence="1">
    <location>
        <begin position="186"/>
        <end position="316"/>
    </location>
</feature>